<organism evidence="13 14">
    <name type="scientific">Leifsonia tongyongensis</name>
    <dbReference type="NCBI Taxonomy" id="1268043"/>
    <lineage>
        <taxon>Bacteria</taxon>
        <taxon>Bacillati</taxon>
        <taxon>Actinomycetota</taxon>
        <taxon>Actinomycetes</taxon>
        <taxon>Micrococcales</taxon>
        <taxon>Microbacteriaceae</taxon>
        <taxon>Leifsonia</taxon>
    </lineage>
</organism>
<evidence type="ECO:0000256" key="3">
    <source>
        <dbReference type="ARBA" id="ARBA00010299"/>
    </source>
</evidence>
<comment type="caution">
    <text evidence="13">The sequence shown here is derived from an EMBL/GenBank/DDBJ whole genome shotgun (WGS) entry which is preliminary data.</text>
</comment>
<evidence type="ECO:0000313" key="14">
    <source>
        <dbReference type="Proteomes" id="UP000474967"/>
    </source>
</evidence>
<evidence type="ECO:0000259" key="11">
    <source>
        <dbReference type="Pfam" id="PF14841"/>
    </source>
</evidence>
<evidence type="ECO:0000256" key="8">
    <source>
        <dbReference type="ARBA" id="ARBA00023136"/>
    </source>
</evidence>
<evidence type="ECO:0000259" key="10">
    <source>
        <dbReference type="Pfam" id="PF01706"/>
    </source>
</evidence>
<keyword evidence="8" id="KW-0472">Membrane</keyword>
<evidence type="ECO:0000313" key="13">
    <source>
        <dbReference type="EMBL" id="NEN05182.1"/>
    </source>
</evidence>
<protein>
    <recommendedName>
        <fullName evidence="4">Flagellar motor switch protein FliG</fullName>
    </recommendedName>
</protein>
<dbReference type="Pfam" id="PF01706">
    <property type="entry name" value="FliG_C"/>
    <property type="match status" value="1"/>
</dbReference>
<evidence type="ECO:0000256" key="4">
    <source>
        <dbReference type="ARBA" id="ARBA00021870"/>
    </source>
</evidence>
<dbReference type="InterPro" id="IPR000090">
    <property type="entry name" value="Flg_Motor_Flig"/>
</dbReference>
<dbReference type="InterPro" id="IPR023087">
    <property type="entry name" value="Flg_Motor_Flig_C"/>
</dbReference>
<dbReference type="Gene3D" id="1.10.220.30">
    <property type="match status" value="3"/>
</dbReference>
<dbReference type="PANTHER" id="PTHR30534">
    <property type="entry name" value="FLAGELLAR MOTOR SWITCH PROTEIN FLIG"/>
    <property type="match status" value="1"/>
</dbReference>
<comment type="subcellular location">
    <subcellularLocation>
        <location evidence="1">Bacterial flagellum basal body</location>
    </subcellularLocation>
    <subcellularLocation>
        <location evidence="2">Cell membrane</location>
        <topology evidence="2">Peripheral membrane protein</topology>
        <orientation evidence="2">Cytoplasmic side</orientation>
    </subcellularLocation>
</comment>
<dbReference type="EMBL" id="JAAGWY010000001">
    <property type="protein sequence ID" value="NEN05182.1"/>
    <property type="molecule type" value="Genomic_DNA"/>
</dbReference>
<keyword evidence="7" id="KW-0283">Flagellar rotation</keyword>
<proteinExistence type="inferred from homology"/>
<gene>
    <name evidence="13" type="primary">fliG</name>
    <name evidence="13" type="ORF">G3T36_04790</name>
</gene>
<evidence type="ECO:0000256" key="6">
    <source>
        <dbReference type="ARBA" id="ARBA00022500"/>
    </source>
</evidence>
<evidence type="ECO:0000256" key="5">
    <source>
        <dbReference type="ARBA" id="ARBA00022475"/>
    </source>
</evidence>
<dbReference type="RefSeq" id="WP_163288354.1">
    <property type="nucleotide sequence ID" value="NZ_JAAGWY010000001.1"/>
</dbReference>
<feature type="domain" description="Flagellar motor switch protein FliG middle" evidence="11">
    <location>
        <begin position="118"/>
        <end position="190"/>
    </location>
</feature>
<dbReference type="GO" id="GO:0071973">
    <property type="term" value="P:bacterial-type flagellum-dependent cell motility"/>
    <property type="evidence" value="ECO:0007669"/>
    <property type="project" value="InterPro"/>
</dbReference>
<dbReference type="GO" id="GO:0005886">
    <property type="term" value="C:plasma membrane"/>
    <property type="evidence" value="ECO:0007669"/>
    <property type="project" value="UniProtKB-SubCell"/>
</dbReference>
<keyword evidence="14" id="KW-1185">Reference proteome</keyword>
<dbReference type="GO" id="GO:0009425">
    <property type="term" value="C:bacterial-type flagellum basal body"/>
    <property type="evidence" value="ECO:0007669"/>
    <property type="project" value="UniProtKB-SubCell"/>
</dbReference>
<dbReference type="Pfam" id="PF14841">
    <property type="entry name" value="FliG_M"/>
    <property type="match status" value="1"/>
</dbReference>
<dbReference type="InterPro" id="IPR028263">
    <property type="entry name" value="FliG_N"/>
</dbReference>
<keyword evidence="9" id="KW-0975">Bacterial flagellum</keyword>
<dbReference type="PRINTS" id="PR00954">
    <property type="entry name" value="FLGMOTORFLIG"/>
</dbReference>
<keyword evidence="5" id="KW-1003">Cell membrane</keyword>
<evidence type="ECO:0000256" key="7">
    <source>
        <dbReference type="ARBA" id="ARBA00022779"/>
    </source>
</evidence>
<dbReference type="InterPro" id="IPR011002">
    <property type="entry name" value="FliG_a-hlx"/>
</dbReference>
<evidence type="ECO:0000256" key="1">
    <source>
        <dbReference type="ARBA" id="ARBA00004117"/>
    </source>
</evidence>
<keyword evidence="13" id="KW-0282">Flagellum</keyword>
<accession>A0A6L9XUV3</accession>
<dbReference type="InterPro" id="IPR032779">
    <property type="entry name" value="FliG_M"/>
</dbReference>
<dbReference type="SUPFAM" id="SSF48029">
    <property type="entry name" value="FliG"/>
    <property type="match status" value="2"/>
</dbReference>
<keyword evidence="13" id="KW-0966">Cell projection</keyword>
<dbReference type="NCBIfam" id="TIGR00207">
    <property type="entry name" value="fliG"/>
    <property type="match status" value="1"/>
</dbReference>
<dbReference type="GO" id="GO:0006935">
    <property type="term" value="P:chemotaxis"/>
    <property type="evidence" value="ECO:0007669"/>
    <property type="project" value="UniProtKB-KW"/>
</dbReference>
<dbReference type="Pfam" id="PF14842">
    <property type="entry name" value="FliG_N"/>
    <property type="match status" value="1"/>
</dbReference>
<name>A0A6L9XUV3_9MICO</name>
<evidence type="ECO:0000259" key="12">
    <source>
        <dbReference type="Pfam" id="PF14842"/>
    </source>
</evidence>
<dbReference type="PANTHER" id="PTHR30534:SF0">
    <property type="entry name" value="FLAGELLAR MOTOR SWITCH PROTEIN FLIG"/>
    <property type="match status" value="1"/>
</dbReference>
<evidence type="ECO:0000256" key="2">
    <source>
        <dbReference type="ARBA" id="ARBA00004413"/>
    </source>
</evidence>
<keyword evidence="13" id="KW-0969">Cilium</keyword>
<sequence length="339" mass="36570">MAEQVKELTGTQKVAIVLMNLDPARASAVMKQFSDIEAEEITSEIIRLRRVDPDIADKALGEFHELATTGRLGSRGGRDVAQGLLEASFGTERAAGVLSRVASSMAGRAFEFLDEAEPAQIVTLLDGEMPQTCALVLAHLRPAHASKVMAGFPGDLRTEVARRIATMTSATPESIALVAQSLKERSAAVVAPNAAAEVVGGVQPLVDIINRSDINTERAVLAGLDEIDPELAEEVRSRMLTFGDIVKLEKRDVQQVLRGIDSVVLAVAMKGAAEPVMATIRENLSERNRELLDDEIRTMGPTRKSQVEEARADVVRAIRELEESGGITVHRSDEDGFVD</sequence>
<comment type="similarity">
    <text evidence="3">Belongs to the FliG family.</text>
</comment>
<evidence type="ECO:0000256" key="9">
    <source>
        <dbReference type="ARBA" id="ARBA00023143"/>
    </source>
</evidence>
<dbReference type="Proteomes" id="UP000474967">
    <property type="component" value="Unassembled WGS sequence"/>
</dbReference>
<reference evidence="13 14" key="1">
    <citation type="journal article" date="2014" name="J. Microbiol.">
        <title>Diaminobutyricibacter tongyongensis gen. nov., sp. nov. and Homoserinibacter gongjuensis gen. nov., sp. nov. belong to the family Microbacteriaceae.</title>
        <authorList>
            <person name="Kim S.J."/>
            <person name="Ahn J.H."/>
            <person name="Weon H.Y."/>
            <person name="Hamada M."/>
            <person name="Suzuki K."/>
            <person name="Kwon S.W."/>
        </authorList>
    </citation>
    <scope>NUCLEOTIDE SEQUENCE [LARGE SCALE GENOMIC DNA]</scope>
    <source>
        <strain evidence="13 14">NBRC 108724</strain>
    </source>
</reference>
<feature type="domain" description="Flagellar motor switch protein FliG C-terminal" evidence="10">
    <location>
        <begin position="223"/>
        <end position="328"/>
    </location>
</feature>
<dbReference type="GO" id="GO:0003774">
    <property type="term" value="F:cytoskeletal motor activity"/>
    <property type="evidence" value="ECO:0007669"/>
    <property type="project" value="InterPro"/>
</dbReference>
<dbReference type="AlphaFoldDB" id="A0A6L9XUV3"/>
<keyword evidence="6" id="KW-0145">Chemotaxis</keyword>
<feature type="domain" description="Flagellar motor switch protein FliG N-terminal" evidence="12">
    <location>
        <begin position="7"/>
        <end position="109"/>
    </location>
</feature>